<keyword evidence="5" id="KW-1185">Reference proteome</keyword>
<sequence length="734" mass="84657">MKKSQKQVKTLHTLLLYLAGFCLFLEWLYPLGDISDTSIGVFVLFALYCFFISYFQLHWLISIPIKGFGLLFITHLLYFETSFLDVNWMREALQEMTYNIGLMFTGEWYMLTTFFRSVLFLLLIWLMSYLLYYWFVRMKNIILFILLTFIYIGILDTFTVYEGSIAIVRIFIISFIALGMSSLSKEIENKDISISVGQRLKYWLLPLVLFVAVVTFIGYQAPKADPQWPDPLPFLEGTAGSFGNGSFGTGRVGYGEDDSRLGGSFSQDDTVLFEAVVEEDHYWRIETKDVYTGKGWEVSQERNLLDQIDGQISLSTFRNNVETESLEAAIRFTGSSRLPKLVYPYGVSSMTTDENVDFQLDESLESIETTLNGEERVLDSYEVSYENPSFDIDALRDNSEQDSESIQDRYTQLPENLPARVGDLAEEITAGHETRYDKARAVERYFSTNGFEYQTTNIPRPREEEDYVDQFLFETQIGYCDNFSTAMVVMLRSEGIPARWAKGFTSGERIDSNLEEENHVNQITNSNAHSWVEVYFPGIGWVPFEPTQGFTNMADFDANVEENNSPVSEEEVPLEAPDVEQDEGPEGEEEETDQPVEQDEDTAVSDEETGISAKTIYVFIGIGIILLLAGFIAYKKRRQIRIYFIQRKLEQHFDDAAFQEAYLYLLKLADKQGYQRGSDETLREFSQRIDNDFHTREMSKLTGVYERMIYSKRLKGEKEEIIQLWKNLINQIMA</sequence>
<feature type="transmembrane region" description="Helical" evidence="2">
    <location>
        <begin position="616"/>
        <end position="634"/>
    </location>
</feature>
<feature type="compositionally biased region" description="Acidic residues" evidence="1">
    <location>
        <begin position="568"/>
        <end position="607"/>
    </location>
</feature>
<dbReference type="Gene3D" id="3.10.620.30">
    <property type="match status" value="1"/>
</dbReference>
<dbReference type="PANTHER" id="PTHR42736:SF1">
    <property type="entry name" value="PROTEIN-GLUTAMINE GAMMA-GLUTAMYLTRANSFERASE"/>
    <property type="match status" value="1"/>
</dbReference>
<keyword evidence="2" id="KW-0812">Transmembrane</keyword>
<accession>A0ABQ2NRV5</accession>
<keyword evidence="2" id="KW-1133">Transmembrane helix</keyword>
<dbReference type="SMART" id="SM00460">
    <property type="entry name" value="TGc"/>
    <property type="match status" value="1"/>
</dbReference>
<feature type="transmembrane region" description="Helical" evidence="2">
    <location>
        <begin position="203"/>
        <end position="221"/>
    </location>
</feature>
<dbReference type="EMBL" id="BMLW01000002">
    <property type="protein sequence ID" value="GGP08847.1"/>
    <property type="molecule type" value="Genomic_DNA"/>
</dbReference>
<name>A0ABQ2NRV5_9BACI</name>
<evidence type="ECO:0000256" key="1">
    <source>
        <dbReference type="SAM" id="MobiDB-lite"/>
    </source>
</evidence>
<protein>
    <recommendedName>
        <fullName evidence="3">Transglutaminase-like domain-containing protein</fullName>
    </recommendedName>
</protein>
<dbReference type="InterPro" id="IPR002931">
    <property type="entry name" value="Transglutaminase-like"/>
</dbReference>
<feature type="transmembrane region" description="Helical" evidence="2">
    <location>
        <begin position="68"/>
        <end position="88"/>
    </location>
</feature>
<organism evidence="4 5">
    <name type="scientific">Oceanobacillus neutriphilus</name>
    <dbReference type="NCBI Taxonomy" id="531815"/>
    <lineage>
        <taxon>Bacteria</taxon>
        <taxon>Bacillati</taxon>
        <taxon>Bacillota</taxon>
        <taxon>Bacilli</taxon>
        <taxon>Bacillales</taxon>
        <taxon>Bacillaceae</taxon>
        <taxon>Oceanobacillus</taxon>
    </lineage>
</organism>
<dbReference type="Proteomes" id="UP000641206">
    <property type="component" value="Unassembled WGS sequence"/>
</dbReference>
<feature type="transmembrane region" description="Helical" evidence="2">
    <location>
        <begin position="166"/>
        <end position="183"/>
    </location>
</feature>
<feature type="transmembrane region" description="Helical" evidence="2">
    <location>
        <begin position="141"/>
        <end position="160"/>
    </location>
</feature>
<feature type="domain" description="Transglutaminase-like" evidence="3">
    <location>
        <begin position="472"/>
        <end position="548"/>
    </location>
</feature>
<evidence type="ECO:0000259" key="3">
    <source>
        <dbReference type="SMART" id="SM00460"/>
    </source>
</evidence>
<dbReference type="NCBIfam" id="TIGR01167">
    <property type="entry name" value="LPXTG_anchor"/>
    <property type="match status" value="1"/>
</dbReference>
<keyword evidence="2" id="KW-0472">Membrane</keyword>
<feature type="region of interest" description="Disordered" evidence="1">
    <location>
        <begin position="561"/>
        <end position="607"/>
    </location>
</feature>
<feature type="transmembrane region" description="Helical" evidence="2">
    <location>
        <begin position="41"/>
        <end position="61"/>
    </location>
</feature>
<dbReference type="RefSeq" id="WP_188733410.1">
    <property type="nucleotide sequence ID" value="NZ_BMLW01000002.1"/>
</dbReference>
<dbReference type="InterPro" id="IPR038765">
    <property type="entry name" value="Papain-like_cys_pep_sf"/>
</dbReference>
<reference evidence="5" key="1">
    <citation type="journal article" date="2019" name="Int. J. Syst. Evol. Microbiol.">
        <title>The Global Catalogue of Microorganisms (GCM) 10K type strain sequencing project: providing services to taxonomists for standard genome sequencing and annotation.</title>
        <authorList>
            <consortium name="The Broad Institute Genomics Platform"/>
            <consortium name="The Broad Institute Genome Sequencing Center for Infectious Disease"/>
            <person name="Wu L."/>
            <person name="Ma J."/>
        </authorList>
    </citation>
    <scope>NUCLEOTIDE SEQUENCE [LARGE SCALE GENOMIC DNA]</scope>
    <source>
        <strain evidence="5">CGMCC 1.7693</strain>
    </source>
</reference>
<proteinExistence type="predicted"/>
<dbReference type="SUPFAM" id="SSF54001">
    <property type="entry name" value="Cysteine proteinases"/>
    <property type="match status" value="1"/>
</dbReference>
<evidence type="ECO:0000313" key="5">
    <source>
        <dbReference type="Proteomes" id="UP000641206"/>
    </source>
</evidence>
<comment type="caution">
    <text evidence="4">The sequence shown here is derived from an EMBL/GenBank/DDBJ whole genome shotgun (WGS) entry which is preliminary data.</text>
</comment>
<gene>
    <name evidence="4" type="primary">yebA</name>
    <name evidence="4" type="ORF">GCM10011346_10800</name>
</gene>
<dbReference type="Pfam" id="PF01841">
    <property type="entry name" value="Transglut_core"/>
    <property type="match status" value="1"/>
</dbReference>
<evidence type="ECO:0000256" key="2">
    <source>
        <dbReference type="SAM" id="Phobius"/>
    </source>
</evidence>
<evidence type="ECO:0000313" key="4">
    <source>
        <dbReference type="EMBL" id="GGP08847.1"/>
    </source>
</evidence>
<feature type="transmembrane region" description="Helical" evidence="2">
    <location>
        <begin position="108"/>
        <end position="134"/>
    </location>
</feature>
<feature type="transmembrane region" description="Helical" evidence="2">
    <location>
        <begin position="12"/>
        <end position="29"/>
    </location>
</feature>
<dbReference type="InterPro" id="IPR052901">
    <property type="entry name" value="Bact_TGase-like"/>
</dbReference>
<dbReference type="PANTHER" id="PTHR42736">
    <property type="entry name" value="PROTEIN-GLUTAMINE GAMMA-GLUTAMYLTRANSFERASE"/>
    <property type="match status" value="1"/>
</dbReference>